<dbReference type="EMBL" id="PVEP01000002">
    <property type="protein sequence ID" value="PQV57520.1"/>
    <property type="molecule type" value="Genomic_DNA"/>
</dbReference>
<evidence type="ECO:0000256" key="2">
    <source>
        <dbReference type="SAM" id="MobiDB-lite"/>
    </source>
</evidence>
<sequence length="448" mass="46781">MSDPLSNAEIQDVLSSIRRLVSEDRRLRTPVPVAEEEEGAGKLLLTDALRVESPAAEVEETPEDAPEEASLVNVVSEEEQDARWPVHVSEIPAAPAIRPASALEEDLATLESTIAELEAAVAGIGAEFEPDGSEVAKDSADPSALALEEAFDDGFVVDTGGPVPVRPDDPSISAGVTEDTALAPEAEEVAEAEEATTEDATAEPAEDHGTDEITFLRSGPAGRRSDWQVISGDMDGQGNTGRLHLTASDAVEGSGEDAEADGAVAEGADTPEMAEDATLEVVSAEDEAAEVAEEQGPEAETPDLAGEAYAAPETPEAAYAAPEDVESAEVAFAEADPVETPEAVEDAVAEADLPDAADVAPEGDPMPAAAMAGAAAMAAVTPDEGEEDGVDLFSQDDEAVIDMEMLRDLISEVIREELQGPLGERITRNVRKLVRQEIARALEAQKFE</sequence>
<feature type="region of interest" description="Disordered" evidence="2">
    <location>
        <begin position="310"/>
        <end position="367"/>
    </location>
</feature>
<evidence type="ECO:0000256" key="1">
    <source>
        <dbReference type="SAM" id="Coils"/>
    </source>
</evidence>
<feature type="compositionally biased region" description="Acidic residues" evidence="2">
    <location>
        <begin position="185"/>
        <end position="201"/>
    </location>
</feature>
<feature type="region of interest" description="Disordered" evidence="2">
    <location>
        <begin position="155"/>
        <end position="272"/>
    </location>
</feature>
<protein>
    <submittedName>
        <fullName evidence="3">Uncharacterized protein</fullName>
    </submittedName>
</protein>
<comment type="caution">
    <text evidence="3">The sequence shown here is derived from an EMBL/GenBank/DDBJ whole genome shotgun (WGS) entry which is preliminary data.</text>
</comment>
<dbReference type="RefSeq" id="WP_105513765.1">
    <property type="nucleotide sequence ID" value="NZ_PVEP01000002.1"/>
</dbReference>
<name>A0A2S8S9P6_9RHOB</name>
<feature type="compositionally biased region" description="Acidic residues" evidence="2">
    <location>
        <begin position="336"/>
        <end position="355"/>
    </location>
</feature>
<proteinExistence type="predicted"/>
<dbReference type="OrthoDB" id="7875768at2"/>
<evidence type="ECO:0000313" key="4">
    <source>
        <dbReference type="Proteomes" id="UP000238338"/>
    </source>
</evidence>
<gene>
    <name evidence="3" type="ORF">LX70_01325</name>
</gene>
<feature type="compositionally biased region" description="Low complexity" evidence="2">
    <location>
        <begin position="356"/>
        <end position="367"/>
    </location>
</feature>
<feature type="region of interest" description="Disordered" evidence="2">
    <location>
        <begin position="284"/>
        <end position="303"/>
    </location>
</feature>
<dbReference type="AlphaFoldDB" id="A0A2S8S9P6"/>
<feature type="compositionally biased region" description="Low complexity" evidence="2">
    <location>
        <begin position="310"/>
        <end position="322"/>
    </location>
</feature>
<keyword evidence="1" id="KW-0175">Coiled coil</keyword>
<organism evidence="3 4">
    <name type="scientific">Albidovulum denitrificans</name>
    <dbReference type="NCBI Taxonomy" id="404881"/>
    <lineage>
        <taxon>Bacteria</taxon>
        <taxon>Pseudomonadati</taxon>
        <taxon>Pseudomonadota</taxon>
        <taxon>Alphaproteobacteria</taxon>
        <taxon>Rhodobacterales</taxon>
        <taxon>Paracoccaceae</taxon>
        <taxon>Albidovulum</taxon>
    </lineage>
</organism>
<keyword evidence="4" id="KW-1185">Reference proteome</keyword>
<feature type="coiled-coil region" evidence="1">
    <location>
        <begin position="100"/>
        <end position="127"/>
    </location>
</feature>
<dbReference type="Proteomes" id="UP000238338">
    <property type="component" value="Unassembled WGS sequence"/>
</dbReference>
<feature type="compositionally biased region" description="Acidic residues" evidence="2">
    <location>
        <begin position="284"/>
        <end position="301"/>
    </location>
</feature>
<evidence type="ECO:0000313" key="3">
    <source>
        <dbReference type="EMBL" id="PQV57520.1"/>
    </source>
</evidence>
<reference evidence="3 4" key="1">
    <citation type="submission" date="2018-02" db="EMBL/GenBank/DDBJ databases">
        <title>Genomic Encyclopedia of Archaeal and Bacterial Type Strains, Phase II (KMG-II): from individual species to whole genera.</title>
        <authorList>
            <person name="Goeker M."/>
        </authorList>
    </citation>
    <scope>NUCLEOTIDE SEQUENCE [LARGE SCALE GENOMIC DNA]</scope>
    <source>
        <strain evidence="3 4">DSM 18921</strain>
    </source>
</reference>
<accession>A0A2S8S9P6</accession>